<accession>A0A8H8XB59</accession>
<dbReference type="AlphaFoldDB" id="A0A8H8XB59"/>
<keyword evidence="2" id="KW-1185">Reference proteome</keyword>
<reference evidence="1 2" key="1">
    <citation type="submission" date="2020-05" db="EMBL/GenBank/DDBJ databases">
        <authorList>
            <person name="Petersen J."/>
            <person name="Sayavedra L."/>
        </authorList>
    </citation>
    <scope>NUCLEOTIDE SEQUENCE [LARGE SCALE GENOMIC DNA]</scope>
    <source>
        <strain evidence="1">B thermophilus SOXS</strain>
    </source>
</reference>
<protein>
    <recommendedName>
        <fullName evidence="3">Mobile element protein</fullName>
    </recommendedName>
</protein>
<evidence type="ECO:0000313" key="1">
    <source>
        <dbReference type="EMBL" id="CAB5496409.1"/>
    </source>
</evidence>
<evidence type="ECO:0000313" key="2">
    <source>
        <dbReference type="Proteomes" id="UP000643672"/>
    </source>
</evidence>
<evidence type="ECO:0008006" key="3">
    <source>
        <dbReference type="Google" id="ProtNLM"/>
    </source>
</evidence>
<comment type="caution">
    <text evidence="1">The sequence shown here is derived from an EMBL/GenBank/DDBJ whole genome shotgun (WGS) entry which is preliminary data.</text>
</comment>
<sequence length="39" mass="4379">MVVFLNPALALLGQNLRKLPMAQKLNFANHPYLCKGLKL</sequence>
<gene>
    <name evidence="1" type="ORF">THERMOS_504</name>
</gene>
<organism evidence="1 2">
    <name type="scientific">Bathymodiolus thermophilus thioautotrophic gill symbiont</name>
    <dbReference type="NCBI Taxonomy" id="2360"/>
    <lineage>
        <taxon>Bacteria</taxon>
        <taxon>Pseudomonadati</taxon>
        <taxon>Pseudomonadota</taxon>
        <taxon>Gammaproteobacteria</taxon>
        <taxon>sulfur-oxidizing symbionts</taxon>
    </lineage>
</organism>
<dbReference type="Proteomes" id="UP000643672">
    <property type="component" value="Unassembled WGS sequence"/>
</dbReference>
<dbReference type="EMBL" id="CAESAQ020000028">
    <property type="protein sequence ID" value="CAB5496409.1"/>
    <property type="molecule type" value="Genomic_DNA"/>
</dbReference>
<proteinExistence type="predicted"/>
<name>A0A8H8XB59_9GAMM</name>